<organism evidence="2">
    <name type="scientific">marine sediment metagenome</name>
    <dbReference type="NCBI Taxonomy" id="412755"/>
    <lineage>
        <taxon>unclassified sequences</taxon>
        <taxon>metagenomes</taxon>
        <taxon>ecological metagenomes</taxon>
    </lineage>
</organism>
<sequence>MARDPDMRTGRITSTEVTAKADPAGRWGPDGKYSLAAAYEGPAGDITLADVLNGRSLNDILGRADNDAVDLEHAAEIVFVALDPDILGFKVFRLCLADIAETFLDEFELSEWSSPEPRALVDAVRSLAFGKVTVGDVLVKVKAAYNGENSRADVYFYGTMAVAASRSQRMKEGQCLIFTKLHEKKSLPQVQAIIDRMKEYDVGTVDLADEVTSRPRRG</sequence>
<evidence type="ECO:0000313" key="2">
    <source>
        <dbReference type="EMBL" id="KKN24643.1"/>
    </source>
</evidence>
<accession>A0A0F9S5Q2</accession>
<reference evidence="2" key="1">
    <citation type="journal article" date="2015" name="Nature">
        <title>Complex archaea that bridge the gap between prokaryotes and eukaryotes.</title>
        <authorList>
            <person name="Spang A."/>
            <person name="Saw J.H."/>
            <person name="Jorgensen S.L."/>
            <person name="Zaremba-Niedzwiedzka K."/>
            <person name="Martijn J."/>
            <person name="Lind A.E."/>
            <person name="van Eijk R."/>
            <person name="Schleper C."/>
            <person name="Guy L."/>
            <person name="Ettema T.J."/>
        </authorList>
    </citation>
    <scope>NUCLEOTIDE SEQUENCE</scope>
</reference>
<evidence type="ECO:0000256" key="1">
    <source>
        <dbReference type="SAM" id="MobiDB-lite"/>
    </source>
</evidence>
<dbReference type="AlphaFoldDB" id="A0A0F9S5Q2"/>
<comment type="caution">
    <text evidence="2">The sequence shown here is derived from an EMBL/GenBank/DDBJ whole genome shotgun (WGS) entry which is preliminary data.</text>
</comment>
<name>A0A0F9S5Q2_9ZZZZ</name>
<feature type="region of interest" description="Disordered" evidence="1">
    <location>
        <begin position="1"/>
        <end position="23"/>
    </location>
</feature>
<dbReference type="EMBL" id="LAZR01002868">
    <property type="protein sequence ID" value="KKN24643.1"/>
    <property type="molecule type" value="Genomic_DNA"/>
</dbReference>
<proteinExistence type="predicted"/>
<protein>
    <submittedName>
        <fullName evidence="2">Uncharacterized protein</fullName>
    </submittedName>
</protein>
<gene>
    <name evidence="2" type="ORF">LCGC14_0892850</name>
</gene>